<evidence type="ECO:0000256" key="3">
    <source>
        <dbReference type="ARBA" id="ARBA00022771"/>
    </source>
</evidence>
<keyword evidence="4" id="KW-0862">Zinc</keyword>
<dbReference type="Gene3D" id="3.30.50.10">
    <property type="entry name" value="Erythroid Transcription Factor GATA-1, subunit A"/>
    <property type="match status" value="2"/>
</dbReference>
<dbReference type="EMBL" id="LLXH01000125">
    <property type="protein sequence ID" value="PKC72444.1"/>
    <property type="molecule type" value="Genomic_DNA"/>
</dbReference>
<feature type="region of interest" description="Disordered" evidence="9">
    <location>
        <begin position="131"/>
        <end position="178"/>
    </location>
</feature>
<dbReference type="GO" id="GO:0005634">
    <property type="term" value="C:nucleus"/>
    <property type="evidence" value="ECO:0007669"/>
    <property type="project" value="UniProtKB-SubCell"/>
</dbReference>
<dbReference type="GO" id="GO:0000122">
    <property type="term" value="P:negative regulation of transcription by RNA polymerase II"/>
    <property type="evidence" value="ECO:0007669"/>
    <property type="project" value="TreeGrafter"/>
</dbReference>
<reference evidence="11 14" key="2">
    <citation type="submission" date="2017-09" db="EMBL/GenBank/DDBJ databases">
        <title>Extensive intraspecific genome diversity in a model arbuscular mycorrhizal fungus.</title>
        <authorList>
            <person name="Chen E.C."/>
            <person name="Morin E."/>
            <person name="Beaudet D."/>
            <person name="Noel J."/>
            <person name="Ndikumana S."/>
            <person name="Charron P."/>
            <person name="St-Onge C."/>
            <person name="Giorgi J."/>
            <person name="Grigoriev I.V."/>
            <person name="Roux C."/>
            <person name="Martin F.M."/>
            <person name="Corradi N."/>
        </authorList>
    </citation>
    <scope>NUCLEOTIDE SEQUENCE [LARGE SCALE GENOMIC DNA]</scope>
    <source>
        <strain evidence="11 14">A5</strain>
    </source>
</reference>
<comment type="subcellular location">
    <subcellularLocation>
        <location evidence="1">Nucleus</location>
    </subcellularLocation>
</comment>
<keyword evidence="3 8" id="KW-0863">Zinc-finger</keyword>
<dbReference type="CDD" id="cd00202">
    <property type="entry name" value="ZnF_GATA"/>
    <property type="match status" value="2"/>
</dbReference>
<dbReference type="Proteomes" id="UP000232722">
    <property type="component" value="Unassembled WGS sequence"/>
</dbReference>
<dbReference type="FunFam" id="3.30.50.10:FF:000007">
    <property type="entry name" value="Nitrogen regulatory AreA, N-terminal"/>
    <property type="match status" value="1"/>
</dbReference>
<dbReference type="InterPro" id="IPR039355">
    <property type="entry name" value="Transcription_factor_GATA"/>
</dbReference>
<name>A0A2I1DZ41_9GLOM</name>
<feature type="region of interest" description="Disordered" evidence="9">
    <location>
        <begin position="549"/>
        <end position="660"/>
    </location>
</feature>
<dbReference type="VEuPathDB" id="FungiDB:RhiirA1_32094"/>
<feature type="compositionally biased region" description="Low complexity" evidence="9">
    <location>
        <begin position="633"/>
        <end position="660"/>
    </location>
</feature>
<feature type="region of interest" description="Disordered" evidence="9">
    <location>
        <begin position="280"/>
        <end position="310"/>
    </location>
</feature>
<accession>A0A2I1DZ41</accession>
<dbReference type="Pfam" id="PF08550">
    <property type="entry name" value="GATA_AreA"/>
    <property type="match status" value="1"/>
</dbReference>
<dbReference type="Pfam" id="PF00320">
    <property type="entry name" value="GATA"/>
    <property type="match status" value="2"/>
</dbReference>
<evidence type="ECO:0000313" key="11">
    <source>
        <dbReference type="EMBL" id="PKC17168.1"/>
    </source>
</evidence>
<dbReference type="GO" id="GO:0008270">
    <property type="term" value="F:zinc ion binding"/>
    <property type="evidence" value="ECO:0007669"/>
    <property type="project" value="UniProtKB-KW"/>
</dbReference>
<dbReference type="GO" id="GO:0045944">
    <property type="term" value="P:positive regulation of transcription by RNA polymerase II"/>
    <property type="evidence" value="ECO:0007669"/>
    <property type="project" value="TreeGrafter"/>
</dbReference>
<feature type="compositionally biased region" description="Low complexity" evidence="9">
    <location>
        <begin position="426"/>
        <end position="438"/>
    </location>
</feature>
<feature type="compositionally biased region" description="Low complexity" evidence="9">
    <location>
        <begin position="344"/>
        <end position="359"/>
    </location>
</feature>
<dbReference type="OrthoDB" id="515401at2759"/>
<keyword evidence="2" id="KW-0479">Metal-binding</keyword>
<dbReference type="PROSITE" id="PS00344">
    <property type="entry name" value="GATA_ZN_FINGER_1"/>
    <property type="match status" value="1"/>
</dbReference>
<dbReference type="InterPro" id="IPR013860">
    <property type="entry name" value="AreA_GATA"/>
</dbReference>
<sequence length="660" mass="73273">MAPTKLKIKGNKAFSLLSIETDEDLSKTWRLMTKVKDSLEYGMRLENLSWRLWFMHHLMVHGNKSISQTQFKKLSTATTKKLENEKATNLKHLAAPLYRPPKAQEILEKKGKKKYAKKPSISAVANVGSQVKKTNQKTKHIKTASESVSTEITASSTNNNNINDNSTEVSDHSQNDYGNNKEIITSINGQNNAELLELDSLEDNHMSLNIGVDDIFRYNEANQEFYLRQYTNDQDPYQVVSLPGIFTRSFDAHAILDPNNQQPTMMVEFNDVMRVHPHHHFYSSSDSSEPPSPTDWYPSQNSELQSSIPYPMNVGHDAVYVSNSDHSPSHINVGPMSLNTSHDTPINTPLNTPLNTPTTAEHPHGSLSNILYMNQYPEQNNTNNASISLGQQQQQPQQGSAKSVSSSTSPNSTTSSMDVPSAARPSANNSTGSSTSENSRPKKAHSNGEQQCFNCGVTSTPLWRRSANDELLCNACGLYLKLHKMARPKTMKPHIVRKDARDDEAAQPVCSNCGTMTTPLWRRDEEGQTLCNACGLYFKLHHERRPLSMKTDVIKKRQRYENGQAPNRRGGKKQRSQDINQQEAQPQPPPQSQQAQVVYEPNGSMAVPSTTIPSIGSISVGQSSPPGLAMRQSSTTTTANTTNTTTTTTSNTNNNINGYQ</sequence>
<protein>
    <recommendedName>
        <fullName evidence="10">GATA-type domain-containing protein</fullName>
    </recommendedName>
</protein>
<dbReference type="PROSITE" id="PS50114">
    <property type="entry name" value="GATA_ZN_FINGER_2"/>
    <property type="match status" value="2"/>
</dbReference>
<feature type="domain" description="GATA-type" evidence="10">
    <location>
        <begin position="446"/>
        <end position="499"/>
    </location>
</feature>
<proteinExistence type="predicted"/>
<dbReference type="PANTHER" id="PTHR10071:SF281">
    <property type="entry name" value="BOX A-BINDING FACTOR-RELATED"/>
    <property type="match status" value="1"/>
</dbReference>
<dbReference type="VEuPathDB" id="FungiDB:RhiirFUN_003163"/>
<dbReference type="PRINTS" id="PR00619">
    <property type="entry name" value="GATAZNFINGER"/>
</dbReference>
<evidence type="ECO:0000256" key="2">
    <source>
        <dbReference type="ARBA" id="ARBA00022723"/>
    </source>
</evidence>
<evidence type="ECO:0000259" key="10">
    <source>
        <dbReference type="PROSITE" id="PS50114"/>
    </source>
</evidence>
<dbReference type="AlphaFoldDB" id="A0A2I1DZ41"/>
<feature type="region of interest" description="Disordered" evidence="9">
    <location>
        <begin position="325"/>
        <end position="365"/>
    </location>
</feature>
<evidence type="ECO:0000256" key="4">
    <source>
        <dbReference type="ARBA" id="ARBA00022833"/>
    </source>
</evidence>
<dbReference type="SUPFAM" id="SSF57716">
    <property type="entry name" value="Glucocorticoid receptor-like (DNA-binding domain)"/>
    <property type="match status" value="2"/>
</dbReference>
<dbReference type="VEuPathDB" id="FungiDB:FUN_021324"/>
<evidence type="ECO:0000256" key="5">
    <source>
        <dbReference type="ARBA" id="ARBA00023015"/>
    </source>
</evidence>
<keyword evidence="6" id="KW-0804">Transcription</keyword>
<reference evidence="11 14" key="1">
    <citation type="submission" date="2016-04" db="EMBL/GenBank/DDBJ databases">
        <title>Genome analyses suggest a sexual origin of heterokaryosis in a supposedly ancient asexual fungus.</title>
        <authorList>
            <person name="Ropars J."/>
            <person name="Sedzielewska K."/>
            <person name="Noel J."/>
            <person name="Charron P."/>
            <person name="Farinelli L."/>
            <person name="Marton T."/>
            <person name="Kruger M."/>
            <person name="Pelin A."/>
            <person name="Brachmann A."/>
            <person name="Corradi N."/>
        </authorList>
    </citation>
    <scope>NUCLEOTIDE SEQUENCE [LARGE SCALE GENOMIC DNA]</scope>
    <source>
        <strain evidence="11 14">A5</strain>
    </source>
</reference>
<feature type="domain" description="GATA-type" evidence="10">
    <location>
        <begin position="510"/>
        <end position="557"/>
    </location>
</feature>
<dbReference type="PANTHER" id="PTHR10071">
    <property type="entry name" value="TRANSCRIPTION FACTOR GATA FAMILY MEMBER"/>
    <property type="match status" value="1"/>
</dbReference>
<feature type="compositionally biased region" description="Low complexity" evidence="9">
    <location>
        <begin position="391"/>
        <end position="416"/>
    </location>
</feature>
<feature type="compositionally biased region" description="Low complexity" evidence="9">
    <location>
        <begin position="607"/>
        <end position="621"/>
    </location>
</feature>
<feature type="compositionally biased region" description="Low complexity" evidence="9">
    <location>
        <begin position="149"/>
        <end position="168"/>
    </location>
</feature>
<evidence type="ECO:0000313" key="14">
    <source>
        <dbReference type="Proteomes" id="UP000232722"/>
    </source>
</evidence>
<dbReference type="GO" id="GO:0000978">
    <property type="term" value="F:RNA polymerase II cis-regulatory region sequence-specific DNA binding"/>
    <property type="evidence" value="ECO:0007669"/>
    <property type="project" value="TreeGrafter"/>
</dbReference>
<feature type="compositionally biased region" description="Polar residues" evidence="9">
    <location>
        <begin position="297"/>
        <end position="308"/>
    </location>
</feature>
<comment type="caution">
    <text evidence="11">The sequence shown here is derived from an EMBL/GenBank/DDBJ whole genome shotgun (WGS) entry which is preliminary data.</text>
</comment>
<evidence type="ECO:0000313" key="12">
    <source>
        <dbReference type="EMBL" id="PKC72444.1"/>
    </source>
</evidence>
<evidence type="ECO:0000256" key="6">
    <source>
        <dbReference type="ARBA" id="ARBA00023163"/>
    </source>
</evidence>
<evidence type="ECO:0000256" key="9">
    <source>
        <dbReference type="SAM" id="MobiDB-lite"/>
    </source>
</evidence>
<reference evidence="12 13" key="3">
    <citation type="submission" date="2017-10" db="EMBL/GenBank/DDBJ databases">
        <title>Extensive intraspecific genome diversity in a model arbuscular mycorrhizal fungus.</title>
        <authorList>
            <person name="Chen E.C.H."/>
            <person name="Morin E."/>
            <person name="Baudet D."/>
            <person name="Noel J."/>
            <person name="Ndikumana S."/>
            <person name="Charron P."/>
            <person name="St-Onge C."/>
            <person name="Giorgi J."/>
            <person name="Grigoriev I.V."/>
            <person name="Roux C."/>
            <person name="Martin F.M."/>
            <person name="Corradi N."/>
        </authorList>
    </citation>
    <scope>NUCLEOTIDE SEQUENCE [LARGE SCALE GENOMIC DNA]</scope>
    <source>
        <strain evidence="12 13">A1</strain>
    </source>
</reference>
<dbReference type="InterPro" id="IPR000679">
    <property type="entry name" value="Znf_GATA"/>
</dbReference>
<keyword evidence="7" id="KW-0539">Nucleus</keyword>
<dbReference type="Proteomes" id="UP000232688">
    <property type="component" value="Unassembled WGS sequence"/>
</dbReference>
<evidence type="ECO:0000313" key="13">
    <source>
        <dbReference type="Proteomes" id="UP000232688"/>
    </source>
</evidence>
<dbReference type="SMART" id="SM00401">
    <property type="entry name" value="ZnF_GATA"/>
    <property type="match status" value="2"/>
</dbReference>
<keyword evidence="5" id="KW-0805">Transcription regulation</keyword>
<dbReference type="GO" id="GO:0000981">
    <property type="term" value="F:DNA-binding transcription factor activity, RNA polymerase II-specific"/>
    <property type="evidence" value="ECO:0007669"/>
    <property type="project" value="TreeGrafter"/>
</dbReference>
<evidence type="ECO:0000256" key="7">
    <source>
        <dbReference type="ARBA" id="ARBA00023242"/>
    </source>
</evidence>
<dbReference type="InterPro" id="IPR013088">
    <property type="entry name" value="Znf_NHR/GATA"/>
</dbReference>
<reference evidence="12 13" key="4">
    <citation type="submission" date="2017-10" db="EMBL/GenBank/DDBJ databases">
        <title>Genome analyses suggest a sexual origin of heterokaryosis in a supposedly ancient asexual fungus.</title>
        <authorList>
            <person name="Corradi N."/>
            <person name="Sedzielewska K."/>
            <person name="Noel J."/>
            <person name="Charron P."/>
            <person name="Farinelli L."/>
            <person name="Marton T."/>
            <person name="Kruger M."/>
            <person name="Pelin A."/>
            <person name="Brachmann A."/>
            <person name="Corradi N."/>
        </authorList>
    </citation>
    <scope>NUCLEOTIDE SEQUENCE [LARGE SCALE GENOMIC DNA]</scope>
    <source>
        <strain evidence="12 13">A1</strain>
    </source>
</reference>
<evidence type="ECO:0000256" key="1">
    <source>
        <dbReference type="ARBA" id="ARBA00004123"/>
    </source>
</evidence>
<feature type="compositionally biased region" description="Polar residues" evidence="9">
    <location>
        <begin position="378"/>
        <end position="390"/>
    </location>
</feature>
<dbReference type="EMBL" id="LLXJ01000024">
    <property type="protein sequence ID" value="PKC17168.1"/>
    <property type="molecule type" value="Genomic_DNA"/>
</dbReference>
<feature type="region of interest" description="Disordered" evidence="9">
    <location>
        <begin position="378"/>
        <end position="451"/>
    </location>
</feature>
<organism evidence="11 14">
    <name type="scientific">Rhizophagus irregularis</name>
    <dbReference type="NCBI Taxonomy" id="588596"/>
    <lineage>
        <taxon>Eukaryota</taxon>
        <taxon>Fungi</taxon>
        <taxon>Fungi incertae sedis</taxon>
        <taxon>Mucoromycota</taxon>
        <taxon>Glomeromycotina</taxon>
        <taxon>Glomeromycetes</taxon>
        <taxon>Glomerales</taxon>
        <taxon>Glomeraceae</taxon>
        <taxon>Rhizophagus</taxon>
    </lineage>
</organism>
<evidence type="ECO:0000256" key="8">
    <source>
        <dbReference type="PROSITE-ProRule" id="PRU00094"/>
    </source>
</evidence>
<gene>
    <name evidence="12" type="ORF">RhiirA1_32094</name>
    <name evidence="11" type="ORF">RhiirA5_463195</name>
</gene>